<accession>C0DVE5</accession>
<comment type="caution">
    <text evidence="1">The sequence shown here is derived from an EMBL/GenBank/DDBJ whole genome shotgun (WGS) entry which is preliminary data.</text>
</comment>
<dbReference type="PIRSF" id="PIRSF009554">
    <property type="entry name" value="UCP009554"/>
    <property type="match status" value="1"/>
</dbReference>
<dbReference type="InterPro" id="IPR011194">
    <property type="entry name" value="UPF0306"/>
</dbReference>
<dbReference type="SUPFAM" id="SSF50475">
    <property type="entry name" value="FMN-binding split barrel"/>
    <property type="match status" value="1"/>
</dbReference>
<dbReference type="eggNOG" id="COG3787">
    <property type="taxonomic scope" value="Bacteria"/>
</dbReference>
<reference evidence="1 2" key="1">
    <citation type="submission" date="2009-01" db="EMBL/GenBank/DDBJ databases">
        <authorList>
            <person name="Fulton L."/>
            <person name="Clifton S."/>
            <person name="Chinwalla A.T."/>
            <person name="Mitreva M."/>
            <person name="Sodergren E."/>
            <person name="Weinstock G."/>
            <person name="Clifton S."/>
            <person name="Dooling D.J."/>
            <person name="Fulton B."/>
            <person name="Minx P."/>
            <person name="Pepin K.H."/>
            <person name="Johnson M."/>
            <person name="Bhonagiri V."/>
            <person name="Nash W.E."/>
            <person name="Mardis E.R."/>
            <person name="Wilson R.K."/>
        </authorList>
    </citation>
    <scope>NUCLEOTIDE SEQUENCE [LARGE SCALE GENOMIC DNA]</scope>
    <source>
        <strain evidence="1 2">ATCC 23834</strain>
    </source>
</reference>
<dbReference type="Gene3D" id="2.30.110.10">
    <property type="entry name" value="Electron Transport, Fmn-binding Protein, Chain A"/>
    <property type="match status" value="1"/>
</dbReference>
<name>C0DVE5_EIKCO</name>
<dbReference type="EMBL" id="ACEA01000021">
    <property type="protein sequence ID" value="EEG24049.1"/>
    <property type="molecule type" value="Genomic_DNA"/>
</dbReference>
<organism evidence="1 2">
    <name type="scientific">Eikenella corrodens ATCC 23834</name>
    <dbReference type="NCBI Taxonomy" id="546274"/>
    <lineage>
        <taxon>Bacteria</taxon>
        <taxon>Pseudomonadati</taxon>
        <taxon>Pseudomonadota</taxon>
        <taxon>Betaproteobacteria</taxon>
        <taxon>Neisseriales</taxon>
        <taxon>Neisseriaceae</taxon>
        <taxon>Eikenella</taxon>
    </lineage>
</organism>
<evidence type="ECO:0000313" key="2">
    <source>
        <dbReference type="Proteomes" id="UP000005837"/>
    </source>
</evidence>
<evidence type="ECO:0000313" key="1">
    <source>
        <dbReference type="EMBL" id="EEG24049.1"/>
    </source>
</evidence>
<protein>
    <submittedName>
        <fullName evidence="1">Pyridoxamine 5'-phosphate oxidase family protein</fullName>
    </submittedName>
</protein>
<proteinExistence type="predicted"/>
<dbReference type="AlphaFoldDB" id="C0DVE5"/>
<dbReference type="Proteomes" id="UP000005837">
    <property type="component" value="Unassembled WGS sequence"/>
</dbReference>
<dbReference type="InterPro" id="IPR012349">
    <property type="entry name" value="Split_barrel_FMN-bd"/>
</dbReference>
<sequence>MFSTSPASQSSNTMPPLPANIHAFLTEHHVVSLAACHEGELWSASCFYVFDPAAARLIVLTGKNTQHGRLMLHNPHIAGTIAGQPARIRDICGIQFAARAACIAHPAERRAALDLYAQAHPIAKVFPSDIWQLQLVYIKYTSNRPIFAHKTHWRRNEENS</sequence>
<gene>
    <name evidence="1" type="ORF">EIKCOROL_01334</name>
</gene>
<dbReference type="HOGENOM" id="CLU_105087_3_0_4"/>